<evidence type="ECO:0000256" key="1">
    <source>
        <dbReference type="SAM" id="Coils"/>
    </source>
</evidence>
<feature type="compositionally biased region" description="Low complexity" evidence="2">
    <location>
        <begin position="14"/>
        <end position="34"/>
    </location>
</feature>
<gene>
    <name evidence="4" type="ORF">IAB19_00550</name>
</gene>
<name>A0A9D9D7W1_9GAMM</name>
<keyword evidence="1" id="KW-0175">Coiled coil</keyword>
<accession>A0A9D9D7W1</accession>
<protein>
    <submittedName>
        <fullName evidence="4">DNA-binding protein</fullName>
    </submittedName>
</protein>
<dbReference type="EMBL" id="JADINH010000006">
    <property type="protein sequence ID" value="MBO8414859.1"/>
    <property type="molecule type" value="Genomic_DNA"/>
</dbReference>
<dbReference type="GO" id="GO:0003677">
    <property type="term" value="F:DNA binding"/>
    <property type="evidence" value="ECO:0007669"/>
    <property type="project" value="UniProtKB-KW"/>
</dbReference>
<keyword evidence="4" id="KW-0238">DNA-binding</keyword>
<feature type="coiled-coil region" evidence="1">
    <location>
        <begin position="143"/>
        <end position="212"/>
    </location>
</feature>
<evidence type="ECO:0000259" key="3">
    <source>
        <dbReference type="Pfam" id="PF11740"/>
    </source>
</evidence>
<feature type="region of interest" description="Disordered" evidence="2">
    <location>
        <begin position="1"/>
        <end position="47"/>
    </location>
</feature>
<dbReference type="AlphaFoldDB" id="A0A9D9D7W1"/>
<evidence type="ECO:0000313" key="5">
    <source>
        <dbReference type="Proteomes" id="UP000823631"/>
    </source>
</evidence>
<proteinExistence type="predicted"/>
<feature type="domain" description="KfrA N-terminal DNA-binding" evidence="3">
    <location>
        <begin position="53"/>
        <end position="186"/>
    </location>
</feature>
<dbReference type="InterPro" id="IPR021104">
    <property type="entry name" value="KfrA_DNA-bd_N"/>
</dbReference>
<feature type="compositionally biased region" description="Basic and acidic residues" evidence="2">
    <location>
        <begin position="1"/>
        <end position="13"/>
    </location>
</feature>
<evidence type="ECO:0000313" key="4">
    <source>
        <dbReference type="EMBL" id="MBO8414859.1"/>
    </source>
</evidence>
<dbReference type="Proteomes" id="UP000823631">
    <property type="component" value="Unassembled WGS sequence"/>
</dbReference>
<reference evidence="4" key="2">
    <citation type="journal article" date="2021" name="PeerJ">
        <title>Extensive microbial diversity within the chicken gut microbiome revealed by metagenomics and culture.</title>
        <authorList>
            <person name="Gilroy R."/>
            <person name="Ravi A."/>
            <person name="Getino M."/>
            <person name="Pursley I."/>
            <person name="Horton D.L."/>
            <person name="Alikhan N.F."/>
            <person name="Baker D."/>
            <person name="Gharbi K."/>
            <person name="Hall N."/>
            <person name="Watson M."/>
            <person name="Adriaenssens E.M."/>
            <person name="Foster-Nyarko E."/>
            <person name="Jarju S."/>
            <person name="Secka A."/>
            <person name="Antonio M."/>
            <person name="Oren A."/>
            <person name="Chaudhuri R.R."/>
            <person name="La Ragione R."/>
            <person name="Hildebrand F."/>
            <person name="Pallen M.J."/>
        </authorList>
    </citation>
    <scope>NUCLEOTIDE SEQUENCE</scope>
    <source>
        <strain evidence="4">17213</strain>
    </source>
</reference>
<reference evidence="4" key="1">
    <citation type="submission" date="2020-10" db="EMBL/GenBank/DDBJ databases">
        <authorList>
            <person name="Gilroy R."/>
        </authorList>
    </citation>
    <scope>NUCLEOTIDE SEQUENCE</scope>
    <source>
        <strain evidence="4">17213</strain>
    </source>
</reference>
<organism evidence="4 5">
    <name type="scientific">Candidatus Avisuccinivibrio stercorigallinarum</name>
    <dbReference type="NCBI Taxonomy" id="2840704"/>
    <lineage>
        <taxon>Bacteria</taxon>
        <taxon>Pseudomonadati</taxon>
        <taxon>Pseudomonadota</taxon>
        <taxon>Gammaproteobacteria</taxon>
        <taxon>Aeromonadales</taxon>
        <taxon>Succinivibrionaceae</taxon>
        <taxon>Succinivibrionaceae incertae sedis</taxon>
        <taxon>Candidatus Avisuccinivibrio</taxon>
    </lineage>
</organism>
<dbReference type="Pfam" id="PF11740">
    <property type="entry name" value="KfrA_N"/>
    <property type="match status" value="1"/>
</dbReference>
<comment type="caution">
    <text evidence="4">The sequence shown here is derived from an EMBL/GenBank/DDBJ whole genome shotgun (WGS) entry which is preliminary data.</text>
</comment>
<sequence length="241" mass="26545">MANKKIEDKDQAAKAEAALNDTAPEAPAAAAAPAGSGGNGNGKPDKYGARISKEEVRKAMDELRAGNCKCTVPAIRAALGNRGSNSTIQKYMNEINDEDLKRLEELNADKINDTAVSTLAHNLSTRAYLVVCQELKDRITDIAAFAQRALNENRENMEKTAQQLDQTEKERDEYREKAAELEKQLSESQNTVAELKRLRTDLEMQLKSAALEAKAAVQAKELKQFIEGKVDEILKVVQTEK</sequence>
<evidence type="ECO:0000256" key="2">
    <source>
        <dbReference type="SAM" id="MobiDB-lite"/>
    </source>
</evidence>